<keyword evidence="4" id="KW-1185">Reference proteome</keyword>
<feature type="domain" description="DOMON" evidence="2">
    <location>
        <begin position="77"/>
        <end position="164"/>
    </location>
</feature>
<dbReference type="Proteomes" id="UP001175000">
    <property type="component" value="Unassembled WGS sequence"/>
</dbReference>
<dbReference type="Gene3D" id="2.60.40.1210">
    <property type="entry name" value="Cellobiose dehydrogenase, cytochrome domain"/>
    <property type="match status" value="1"/>
</dbReference>
<dbReference type="SUPFAM" id="SSF49344">
    <property type="entry name" value="CBD9-like"/>
    <property type="match status" value="1"/>
</dbReference>
<dbReference type="Pfam" id="PF16010">
    <property type="entry name" value="CDH-cyt"/>
    <property type="match status" value="1"/>
</dbReference>
<dbReference type="AlphaFoldDB" id="A0AA40CBD3"/>
<gene>
    <name evidence="3" type="ORF">B0T14DRAFT_1253</name>
</gene>
<evidence type="ECO:0000313" key="4">
    <source>
        <dbReference type="Proteomes" id="UP001175000"/>
    </source>
</evidence>
<dbReference type="PANTHER" id="PTHR47797">
    <property type="entry name" value="DEHYDROGENASE, PUTATIVE (AFU_ORTHOLOGUE AFUA_8G05805)-RELATED"/>
    <property type="match status" value="1"/>
</dbReference>
<evidence type="ECO:0000256" key="1">
    <source>
        <dbReference type="SAM" id="SignalP"/>
    </source>
</evidence>
<dbReference type="SMART" id="SM00664">
    <property type="entry name" value="DoH"/>
    <property type="match status" value="1"/>
</dbReference>
<dbReference type="EMBL" id="JAULSU010000001">
    <property type="protein sequence ID" value="KAK0631309.1"/>
    <property type="molecule type" value="Genomic_DNA"/>
</dbReference>
<dbReference type="PANTHER" id="PTHR47797:SF5">
    <property type="entry name" value="CELLOBIOSE DEHYDROGENASE CYTOCHROME DOMAIN-CONTAINING PROTEIN"/>
    <property type="match status" value="1"/>
</dbReference>
<evidence type="ECO:0000259" key="2">
    <source>
        <dbReference type="SMART" id="SM00664"/>
    </source>
</evidence>
<sequence>MFCSLLAVLLVVSSTLATSLEKRQWTESKYCNPTNGLCYLQIVPRGTNPIYRIAIPDNASGAFDTVLEIVAPITLGWAGFAWGGSMTANPLVVAWPNGQKVTVSSRWSTNRVLPTVYSSATYKTLRSSRNDTHWSVEVACTGCSRWSGGQINTSGLAMFAWAQSRSAVSQPANPSSNFPYHNSVGTFTEPLTSAKNPASAFATYIRTTSG</sequence>
<protein>
    <recommendedName>
        <fullName evidence="2">DOMON domain-containing protein</fullName>
    </recommendedName>
</protein>
<organism evidence="3 4">
    <name type="scientific">Immersiella caudata</name>
    <dbReference type="NCBI Taxonomy" id="314043"/>
    <lineage>
        <taxon>Eukaryota</taxon>
        <taxon>Fungi</taxon>
        <taxon>Dikarya</taxon>
        <taxon>Ascomycota</taxon>
        <taxon>Pezizomycotina</taxon>
        <taxon>Sordariomycetes</taxon>
        <taxon>Sordariomycetidae</taxon>
        <taxon>Sordariales</taxon>
        <taxon>Lasiosphaeriaceae</taxon>
        <taxon>Immersiella</taxon>
    </lineage>
</organism>
<dbReference type="InterPro" id="IPR005018">
    <property type="entry name" value="DOMON_domain"/>
</dbReference>
<proteinExistence type="predicted"/>
<dbReference type="InterPro" id="IPR015920">
    <property type="entry name" value="Cellobiose_DH-like_cyt"/>
</dbReference>
<reference evidence="3" key="1">
    <citation type="submission" date="2023-06" db="EMBL/GenBank/DDBJ databases">
        <title>Genome-scale phylogeny and comparative genomics of the fungal order Sordariales.</title>
        <authorList>
            <consortium name="Lawrence Berkeley National Laboratory"/>
            <person name="Hensen N."/>
            <person name="Bonometti L."/>
            <person name="Westerberg I."/>
            <person name="Brannstrom I.O."/>
            <person name="Guillou S."/>
            <person name="Cros-Aarteil S."/>
            <person name="Calhoun S."/>
            <person name="Haridas S."/>
            <person name="Kuo A."/>
            <person name="Mondo S."/>
            <person name="Pangilinan J."/>
            <person name="Riley R."/>
            <person name="Labutti K."/>
            <person name="Andreopoulos B."/>
            <person name="Lipzen A."/>
            <person name="Chen C."/>
            <person name="Yanf M."/>
            <person name="Daum C."/>
            <person name="Ng V."/>
            <person name="Clum A."/>
            <person name="Steindorff A."/>
            <person name="Ohm R."/>
            <person name="Martin F."/>
            <person name="Silar P."/>
            <person name="Natvig D."/>
            <person name="Lalanne C."/>
            <person name="Gautier V."/>
            <person name="Ament-Velasquez S.L."/>
            <person name="Kruys A."/>
            <person name="Hutchinson M.I."/>
            <person name="Powell A.J."/>
            <person name="Barry K."/>
            <person name="Miller A.N."/>
            <person name="Grigoriev I.V."/>
            <person name="Debuchy R."/>
            <person name="Gladieux P."/>
            <person name="Thoren M.H."/>
            <person name="Johannesson H."/>
        </authorList>
    </citation>
    <scope>NUCLEOTIDE SEQUENCE</scope>
    <source>
        <strain evidence="3">CBS 606.72</strain>
    </source>
</reference>
<dbReference type="CDD" id="cd09630">
    <property type="entry name" value="CDH_like_cytochrome"/>
    <property type="match status" value="1"/>
</dbReference>
<keyword evidence="1" id="KW-0732">Signal</keyword>
<name>A0AA40CBD3_9PEZI</name>
<feature type="signal peptide" evidence="1">
    <location>
        <begin position="1"/>
        <end position="17"/>
    </location>
</feature>
<comment type="caution">
    <text evidence="3">The sequence shown here is derived from an EMBL/GenBank/DDBJ whole genome shotgun (WGS) entry which is preliminary data.</text>
</comment>
<evidence type="ECO:0000313" key="3">
    <source>
        <dbReference type="EMBL" id="KAK0631309.1"/>
    </source>
</evidence>
<accession>A0AA40CBD3</accession>
<feature type="chain" id="PRO_5041460442" description="DOMON domain-containing protein" evidence="1">
    <location>
        <begin position="18"/>
        <end position="210"/>
    </location>
</feature>